<dbReference type="GO" id="GO:0032993">
    <property type="term" value="C:protein-DNA complex"/>
    <property type="evidence" value="ECO:0007669"/>
    <property type="project" value="TreeGrafter"/>
</dbReference>
<evidence type="ECO:0000256" key="5">
    <source>
        <dbReference type="SAM" id="MobiDB-lite"/>
    </source>
</evidence>
<keyword evidence="3" id="KW-0238">DNA-binding</keyword>
<dbReference type="PANTHER" id="PTHR30346">
    <property type="entry name" value="TRANSCRIPTIONAL DUAL REGULATOR HCAR-RELATED"/>
    <property type="match status" value="1"/>
</dbReference>
<evidence type="ECO:0000256" key="3">
    <source>
        <dbReference type="ARBA" id="ARBA00023125"/>
    </source>
</evidence>
<evidence type="ECO:0000256" key="1">
    <source>
        <dbReference type="ARBA" id="ARBA00009437"/>
    </source>
</evidence>
<reference evidence="8" key="1">
    <citation type="submission" date="2015-07" db="EMBL/GenBank/DDBJ databases">
        <authorList>
            <consortium name="Consortium for Microbial Forensics and Genomics (microFORGE)"/>
            <person name="Knight B.M."/>
            <person name="Roberts D.P."/>
            <person name="Lin D."/>
            <person name="Hari K."/>
            <person name="Fletcher J."/>
            <person name="Melcher U."/>
            <person name="Blagden T."/>
            <person name="Winegar R.A."/>
        </authorList>
    </citation>
    <scope>NUCLEOTIDE SEQUENCE [LARGE SCALE GENOMIC DNA]</scope>
    <source>
        <strain evidence="8">NRRL B-1447</strain>
    </source>
</reference>
<evidence type="ECO:0000313" key="8">
    <source>
        <dbReference type="Proteomes" id="UP000037084"/>
    </source>
</evidence>
<dbReference type="PANTHER" id="PTHR30346:SF0">
    <property type="entry name" value="HCA OPERON TRANSCRIPTIONAL ACTIVATOR HCAR"/>
    <property type="match status" value="1"/>
</dbReference>
<keyword evidence="2" id="KW-0805">Transcription regulation</keyword>
<dbReference type="InterPro" id="IPR000847">
    <property type="entry name" value="LysR_HTH_N"/>
</dbReference>
<dbReference type="Gene3D" id="1.10.10.10">
    <property type="entry name" value="Winged helix-like DNA-binding domain superfamily/Winged helix DNA-binding domain"/>
    <property type="match status" value="1"/>
</dbReference>
<dbReference type="PRINTS" id="PR00039">
    <property type="entry name" value="HTHLYSR"/>
</dbReference>
<dbReference type="SUPFAM" id="SSF46785">
    <property type="entry name" value="Winged helix' DNA-binding domain"/>
    <property type="match status" value="1"/>
</dbReference>
<dbReference type="InterPro" id="IPR036390">
    <property type="entry name" value="WH_DNA-bd_sf"/>
</dbReference>
<accession>A0A0L8MWS7</accession>
<dbReference type="Proteomes" id="UP000037084">
    <property type="component" value="Unassembled WGS sequence"/>
</dbReference>
<dbReference type="AlphaFoldDB" id="A0A0L8MWS7"/>
<dbReference type="PROSITE" id="PS50931">
    <property type="entry name" value="HTH_LYSR"/>
    <property type="match status" value="1"/>
</dbReference>
<comment type="caution">
    <text evidence="7">The sequence shown here is derived from an EMBL/GenBank/DDBJ whole genome shotgun (WGS) entry which is preliminary data.</text>
</comment>
<name>A0A0L8MWS7_STRVG</name>
<dbReference type="InterPro" id="IPR005119">
    <property type="entry name" value="LysR_subst-bd"/>
</dbReference>
<dbReference type="PATRIC" id="fig|1961.12.peg.3025"/>
<organism evidence="7 8">
    <name type="scientific">Streptomyces virginiae</name>
    <name type="common">Streptomyces cinnamonensis</name>
    <dbReference type="NCBI Taxonomy" id="1961"/>
    <lineage>
        <taxon>Bacteria</taxon>
        <taxon>Bacillati</taxon>
        <taxon>Actinomycetota</taxon>
        <taxon>Actinomycetes</taxon>
        <taxon>Kitasatosporales</taxon>
        <taxon>Streptomycetaceae</taxon>
        <taxon>Streptomyces</taxon>
    </lineage>
</organism>
<dbReference type="SUPFAM" id="SSF53850">
    <property type="entry name" value="Periplasmic binding protein-like II"/>
    <property type="match status" value="1"/>
</dbReference>
<dbReference type="InterPro" id="IPR036388">
    <property type="entry name" value="WH-like_DNA-bd_sf"/>
</dbReference>
<comment type="similarity">
    <text evidence="1">Belongs to the LysR transcriptional regulatory family.</text>
</comment>
<keyword evidence="4" id="KW-0804">Transcription</keyword>
<dbReference type="Pfam" id="PF00126">
    <property type="entry name" value="HTH_1"/>
    <property type="match status" value="1"/>
</dbReference>
<dbReference type="GO" id="GO:0003700">
    <property type="term" value="F:DNA-binding transcription factor activity"/>
    <property type="evidence" value="ECO:0007669"/>
    <property type="project" value="InterPro"/>
</dbReference>
<evidence type="ECO:0000256" key="4">
    <source>
        <dbReference type="ARBA" id="ARBA00023163"/>
    </source>
</evidence>
<gene>
    <name evidence="7" type="ORF">ADK75_13125</name>
</gene>
<evidence type="ECO:0000313" key="7">
    <source>
        <dbReference type="EMBL" id="KOG54876.1"/>
    </source>
</evidence>
<proteinExistence type="inferred from homology"/>
<dbReference type="EMBL" id="LGUV01000122">
    <property type="protein sequence ID" value="KOG54876.1"/>
    <property type="molecule type" value="Genomic_DNA"/>
</dbReference>
<feature type="compositionally biased region" description="Polar residues" evidence="5">
    <location>
        <begin position="322"/>
        <end position="332"/>
    </location>
</feature>
<dbReference type="FunFam" id="1.10.10.10:FF:000001">
    <property type="entry name" value="LysR family transcriptional regulator"/>
    <property type="match status" value="1"/>
</dbReference>
<dbReference type="Gene3D" id="3.40.190.290">
    <property type="match status" value="1"/>
</dbReference>
<sequence length="332" mass="35747">MDLDAVRTFVAAADAGQFQEAAAELAITQQAVSKRIAALERNLGVRLFTRTPRGSELTIDGQAFLPHARELLRVAERAVTSVRAGRRPLRVDVIASRVAPSGLMRGFHRAHPEIDLDVVMLFDIETAVAAIRSGEIDASFRAVAAPGRPLPEDIRSVRVLDEPLQLLTGPAHALAGARSVRVDELAGHRIWMPGIVPGTEWGAYYEELVARFGLTIEATGPNFGSDALLDTVADTPALATFMGEHTRLVWPDGHGLRRIPVTDPTPVYPHSLLWHRDNAHPALATLRAHLAAVAGPGRDAAGTWVPSWAVPPEGAPGHRRPPNSQSWTSTSA</sequence>
<feature type="region of interest" description="Disordered" evidence="5">
    <location>
        <begin position="309"/>
        <end position="332"/>
    </location>
</feature>
<protein>
    <submittedName>
        <fullName evidence="7">LysR family transcriptional regulator</fullName>
    </submittedName>
</protein>
<dbReference type="RefSeq" id="WP_053170579.1">
    <property type="nucleotide sequence ID" value="NZ_LGUV01000122.1"/>
</dbReference>
<dbReference type="OrthoDB" id="3828349at2"/>
<dbReference type="GO" id="GO:0003677">
    <property type="term" value="F:DNA binding"/>
    <property type="evidence" value="ECO:0007669"/>
    <property type="project" value="UniProtKB-KW"/>
</dbReference>
<dbReference type="Pfam" id="PF03466">
    <property type="entry name" value="LysR_substrate"/>
    <property type="match status" value="1"/>
</dbReference>
<evidence type="ECO:0000256" key="2">
    <source>
        <dbReference type="ARBA" id="ARBA00023015"/>
    </source>
</evidence>
<feature type="domain" description="HTH lysR-type" evidence="6">
    <location>
        <begin position="1"/>
        <end position="58"/>
    </location>
</feature>
<evidence type="ECO:0000259" key="6">
    <source>
        <dbReference type="PROSITE" id="PS50931"/>
    </source>
</evidence>